<keyword evidence="3" id="KW-1185">Reference proteome</keyword>
<dbReference type="AlphaFoldDB" id="K0TF10"/>
<gene>
    <name evidence="2" type="ORF">THAOC_02252</name>
</gene>
<reference evidence="2 3" key="1">
    <citation type="journal article" date="2012" name="Genome Biol.">
        <title>Genome and low-iron response of an oceanic diatom adapted to chronic iron limitation.</title>
        <authorList>
            <person name="Lommer M."/>
            <person name="Specht M."/>
            <person name="Roy A.S."/>
            <person name="Kraemer L."/>
            <person name="Andreson R."/>
            <person name="Gutowska M.A."/>
            <person name="Wolf J."/>
            <person name="Bergner S.V."/>
            <person name="Schilhabel M.B."/>
            <person name="Klostermeier U.C."/>
            <person name="Beiko R.G."/>
            <person name="Rosenstiel P."/>
            <person name="Hippler M."/>
            <person name="Laroche J."/>
        </authorList>
    </citation>
    <scope>NUCLEOTIDE SEQUENCE [LARGE SCALE GENOMIC DNA]</scope>
    <source>
        <strain evidence="2 3">CCMP1005</strain>
    </source>
</reference>
<evidence type="ECO:0000256" key="1">
    <source>
        <dbReference type="SAM" id="MobiDB-lite"/>
    </source>
</evidence>
<dbReference type="Proteomes" id="UP000266841">
    <property type="component" value="Unassembled WGS sequence"/>
</dbReference>
<organism evidence="2 3">
    <name type="scientific">Thalassiosira oceanica</name>
    <name type="common">Marine diatom</name>
    <dbReference type="NCBI Taxonomy" id="159749"/>
    <lineage>
        <taxon>Eukaryota</taxon>
        <taxon>Sar</taxon>
        <taxon>Stramenopiles</taxon>
        <taxon>Ochrophyta</taxon>
        <taxon>Bacillariophyta</taxon>
        <taxon>Coscinodiscophyceae</taxon>
        <taxon>Thalassiosirophycidae</taxon>
        <taxon>Thalassiosirales</taxon>
        <taxon>Thalassiosiraceae</taxon>
        <taxon>Thalassiosira</taxon>
    </lineage>
</organism>
<name>K0TF10_THAOC</name>
<feature type="region of interest" description="Disordered" evidence="1">
    <location>
        <begin position="46"/>
        <end position="119"/>
    </location>
</feature>
<evidence type="ECO:0000313" key="2">
    <source>
        <dbReference type="EMBL" id="EJK76005.1"/>
    </source>
</evidence>
<evidence type="ECO:0000313" key="3">
    <source>
        <dbReference type="Proteomes" id="UP000266841"/>
    </source>
</evidence>
<comment type="caution">
    <text evidence="2">The sequence shown here is derived from an EMBL/GenBank/DDBJ whole genome shotgun (WGS) entry which is preliminary data.</text>
</comment>
<protein>
    <submittedName>
        <fullName evidence="2">Uncharacterized protein</fullName>
    </submittedName>
</protein>
<sequence length="119" mass="11722">MDEQGEDSLEDFGLPGCSERHPELHAAEMAVVEAAALHPAEFLSNAAPLPQLEPPADADGGGDVPPPAAAGAGEATMPELPSPSQGGDNGAVDNMQAAAAAAGDAPVAAQNATRGTDKT</sequence>
<accession>K0TF10</accession>
<proteinExistence type="predicted"/>
<feature type="non-terminal residue" evidence="2">
    <location>
        <position position="119"/>
    </location>
</feature>
<feature type="compositionally biased region" description="Low complexity" evidence="1">
    <location>
        <begin position="90"/>
        <end position="112"/>
    </location>
</feature>
<dbReference type="EMBL" id="AGNL01002596">
    <property type="protein sequence ID" value="EJK76005.1"/>
    <property type="molecule type" value="Genomic_DNA"/>
</dbReference>